<evidence type="ECO:0000313" key="3">
    <source>
        <dbReference type="Proteomes" id="UP000319143"/>
    </source>
</evidence>
<gene>
    <name evidence="2" type="ORF">Poly41_15410</name>
</gene>
<name>A0A5C6E059_9BACT</name>
<protein>
    <recommendedName>
        <fullName evidence="4">Legionella pneumophila major outer membrane protein</fullName>
    </recommendedName>
</protein>
<keyword evidence="3" id="KW-1185">Reference proteome</keyword>
<comment type="caution">
    <text evidence="2">The sequence shown here is derived from an EMBL/GenBank/DDBJ whole genome shotgun (WGS) entry which is preliminary data.</text>
</comment>
<feature type="signal peptide" evidence="1">
    <location>
        <begin position="1"/>
        <end position="22"/>
    </location>
</feature>
<dbReference type="AlphaFoldDB" id="A0A5C6E059"/>
<evidence type="ECO:0000313" key="2">
    <source>
        <dbReference type="EMBL" id="TWU40706.1"/>
    </source>
</evidence>
<sequence length="294" mass="31884" precursor="true">MRYTLPLMITLLVVLSSSHSFAQSTISQSPFDLTASSGIWVADLPEYKLGTNAGGGSAFADDLDEFGGIVRIDAVRRALGTRTSFGANLFYAYADSSSNTQPGDIGIENPADGANVALTGISPRLDSSVHHYGGDLVIRDTWRTRFGGLSAGLAYSLMAFDQDFDVMNGPGRLFKEELDTDFQGVKIVSGWEGFVRGNASKLDFNVGVYDMQTDYDALPGSVPAVFSDELQQTTYTIETTFTTRRRVRDIDVGLIFGVTYFADMPVIEHLAGESVSLSTDDAVTFTCMLELSLY</sequence>
<keyword evidence="1" id="KW-0732">Signal</keyword>
<evidence type="ECO:0000256" key="1">
    <source>
        <dbReference type="SAM" id="SignalP"/>
    </source>
</evidence>
<proteinExistence type="predicted"/>
<dbReference type="EMBL" id="SJPV01000002">
    <property type="protein sequence ID" value="TWU40706.1"/>
    <property type="molecule type" value="Genomic_DNA"/>
</dbReference>
<accession>A0A5C6E059</accession>
<dbReference type="Proteomes" id="UP000319143">
    <property type="component" value="Unassembled WGS sequence"/>
</dbReference>
<evidence type="ECO:0008006" key="4">
    <source>
        <dbReference type="Google" id="ProtNLM"/>
    </source>
</evidence>
<reference evidence="2 3" key="1">
    <citation type="submission" date="2019-02" db="EMBL/GenBank/DDBJ databases">
        <title>Deep-cultivation of Planctomycetes and their phenomic and genomic characterization uncovers novel biology.</title>
        <authorList>
            <person name="Wiegand S."/>
            <person name="Jogler M."/>
            <person name="Boedeker C."/>
            <person name="Pinto D."/>
            <person name="Vollmers J."/>
            <person name="Rivas-Marin E."/>
            <person name="Kohn T."/>
            <person name="Peeters S.H."/>
            <person name="Heuer A."/>
            <person name="Rast P."/>
            <person name="Oberbeckmann S."/>
            <person name="Bunk B."/>
            <person name="Jeske O."/>
            <person name="Meyerdierks A."/>
            <person name="Storesund J.E."/>
            <person name="Kallscheuer N."/>
            <person name="Luecker S."/>
            <person name="Lage O.M."/>
            <person name="Pohl T."/>
            <person name="Merkel B.J."/>
            <person name="Hornburger P."/>
            <person name="Mueller R.-W."/>
            <person name="Bruemmer F."/>
            <person name="Labrenz M."/>
            <person name="Spormann A.M."/>
            <person name="Op Den Camp H."/>
            <person name="Overmann J."/>
            <person name="Amann R."/>
            <person name="Jetten M.S.M."/>
            <person name="Mascher T."/>
            <person name="Medema M.H."/>
            <person name="Devos D.P."/>
            <person name="Kaster A.-K."/>
            <person name="Ovreas L."/>
            <person name="Rohde M."/>
            <person name="Galperin M.Y."/>
            <person name="Jogler C."/>
        </authorList>
    </citation>
    <scope>NUCLEOTIDE SEQUENCE [LARGE SCALE GENOMIC DNA]</scope>
    <source>
        <strain evidence="2 3">Poly41</strain>
    </source>
</reference>
<organism evidence="2 3">
    <name type="scientific">Novipirellula artificiosorum</name>
    <dbReference type="NCBI Taxonomy" id="2528016"/>
    <lineage>
        <taxon>Bacteria</taxon>
        <taxon>Pseudomonadati</taxon>
        <taxon>Planctomycetota</taxon>
        <taxon>Planctomycetia</taxon>
        <taxon>Pirellulales</taxon>
        <taxon>Pirellulaceae</taxon>
        <taxon>Novipirellula</taxon>
    </lineage>
</organism>
<feature type="chain" id="PRO_5023074030" description="Legionella pneumophila major outer membrane protein" evidence="1">
    <location>
        <begin position="23"/>
        <end position="294"/>
    </location>
</feature>